<dbReference type="PANTHER" id="PTHR37067">
    <property type="entry name" value="PX DOMAIN-CONTAINING PROTEIN"/>
    <property type="match status" value="1"/>
</dbReference>
<proteinExistence type="predicted"/>
<dbReference type="AlphaFoldDB" id="A0A176WI55"/>
<gene>
    <name evidence="1" type="ORF">AXG93_3556s1090</name>
</gene>
<protein>
    <submittedName>
        <fullName evidence="1">Uncharacterized protein</fullName>
    </submittedName>
</protein>
<organism evidence="1 2">
    <name type="scientific">Marchantia polymorpha subsp. ruderalis</name>
    <dbReference type="NCBI Taxonomy" id="1480154"/>
    <lineage>
        <taxon>Eukaryota</taxon>
        <taxon>Viridiplantae</taxon>
        <taxon>Streptophyta</taxon>
        <taxon>Embryophyta</taxon>
        <taxon>Marchantiophyta</taxon>
        <taxon>Marchantiopsida</taxon>
        <taxon>Marchantiidae</taxon>
        <taxon>Marchantiales</taxon>
        <taxon>Marchantiaceae</taxon>
        <taxon>Marchantia</taxon>
    </lineage>
</organism>
<comment type="caution">
    <text evidence="1">The sequence shown here is derived from an EMBL/GenBank/DDBJ whole genome shotgun (WGS) entry which is preliminary data.</text>
</comment>
<evidence type="ECO:0000313" key="2">
    <source>
        <dbReference type="Proteomes" id="UP000077202"/>
    </source>
</evidence>
<dbReference type="PANTHER" id="PTHR37067:SF3">
    <property type="entry name" value="PX DOMAIN-CONTAINING PROTEIN"/>
    <property type="match status" value="1"/>
</dbReference>
<dbReference type="EMBL" id="LVLJ01000736">
    <property type="protein sequence ID" value="OAE32759.1"/>
    <property type="molecule type" value="Genomic_DNA"/>
</dbReference>
<dbReference type="Proteomes" id="UP000077202">
    <property type="component" value="Unassembled WGS sequence"/>
</dbReference>
<accession>A0A176WI55</accession>
<name>A0A176WI55_MARPO</name>
<evidence type="ECO:0000313" key="1">
    <source>
        <dbReference type="EMBL" id="OAE32759.1"/>
    </source>
</evidence>
<keyword evidence="2" id="KW-1185">Reference proteome</keyword>
<sequence length="292" mass="33111">MIKVMTWFKKHRIVVQTYLDEKLSPCRPFTAWCMLMMIVHHFAQEASLVFMRLQGMMTLMCQQVVELSNLSQTFCRLVGGKVPLLRSELQAMAEATADYSGNVATGEFATPLSNVEQFVRSLGTFMSAKFDKNSAEKGAQLHVLRLVSLAFLSTALQLMSITIERNNANKQAFANDQLSPLMLHELVKYMQLQFCVTVSKHILQLQAAKFIPQLIQDIQEEHGELIRCYHAEEYLKIAIDAYDHKILFRDGWGRLGSRFLTLFEFAEAWLRSGPANISLISVLVSNATTTHA</sequence>
<reference evidence="1" key="1">
    <citation type="submission" date="2016-03" db="EMBL/GenBank/DDBJ databases">
        <title>Mechanisms controlling the formation of the plant cell surface in tip-growing cells are functionally conserved among land plants.</title>
        <authorList>
            <person name="Honkanen S."/>
            <person name="Jones V.A."/>
            <person name="Morieri G."/>
            <person name="Champion C."/>
            <person name="Hetherington A.J."/>
            <person name="Kelly S."/>
            <person name="Saint-Marcoux D."/>
            <person name="Proust H."/>
            <person name="Prescott H."/>
            <person name="Dolan L."/>
        </authorList>
    </citation>
    <scope>NUCLEOTIDE SEQUENCE [LARGE SCALE GENOMIC DNA]</scope>
    <source>
        <tissue evidence="1">Whole gametophyte</tissue>
    </source>
</reference>